<comment type="caution">
    <text evidence="2">The sequence shown here is derived from an EMBL/GenBank/DDBJ whole genome shotgun (WGS) entry which is preliminary data.</text>
</comment>
<dbReference type="AlphaFoldDB" id="A0A699QXP4"/>
<name>A0A699QXP4_TANCI</name>
<feature type="region of interest" description="Disordered" evidence="1">
    <location>
        <begin position="107"/>
        <end position="157"/>
    </location>
</feature>
<organism evidence="2">
    <name type="scientific">Tanacetum cinerariifolium</name>
    <name type="common">Dalmatian daisy</name>
    <name type="synonym">Chrysanthemum cinerariifolium</name>
    <dbReference type="NCBI Taxonomy" id="118510"/>
    <lineage>
        <taxon>Eukaryota</taxon>
        <taxon>Viridiplantae</taxon>
        <taxon>Streptophyta</taxon>
        <taxon>Embryophyta</taxon>
        <taxon>Tracheophyta</taxon>
        <taxon>Spermatophyta</taxon>
        <taxon>Magnoliopsida</taxon>
        <taxon>eudicotyledons</taxon>
        <taxon>Gunneridae</taxon>
        <taxon>Pentapetalae</taxon>
        <taxon>asterids</taxon>
        <taxon>campanulids</taxon>
        <taxon>Asterales</taxon>
        <taxon>Asteraceae</taxon>
        <taxon>Asteroideae</taxon>
        <taxon>Anthemideae</taxon>
        <taxon>Anthemidinae</taxon>
        <taxon>Tanacetum</taxon>
    </lineage>
</organism>
<evidence type="ECO:0000313" key="2">
    <source>
        <dbReference type="EMBL" id="GFC78600.1"/>
    </source>
</evidence>
<gene>
    <name evidence="2" type="ORF">Tci_850570</name>
</gene>
<feature type="compositionally biased region" description="Basic and acidic residues" evidence="1">
    <location>
        <begin position="142"/>
        <end position="157"/>
    </location>
</feature>
<accession>A0A699QXP4</accession>
<reference evidence="2" key="1">
    <citation type="journal article" date="2019" name="Sci. Rep.">
        <title>Draft genome of Tanacetum cinerariifolium, the natural source of mosquito coil.</title>
        <authorList>
            <person name="Yamashiro T."/>
            <person name="Shiraishi A."/>
            <person name="Satake H."/>
            <person name="Nakayama K."/>
        </authorList>
    </citation>
    <scope>NUCLEOTIDE SEQUENCE</scope>
</reference>
<feature type="non-terminal residue" evidence="2">
    <location>
        <position position="1"/>
    </location>
</feature>
<dbReference type="EMBL" id="BKCJ011066520">
    <property type="protein sequence ID" value="GFC78600.1"/>
    <property type="molecule type" value="Genomic_DNA"/>
</dbReference>
<sequence>NSTQLPVNPDGQQQSSSVSSQFVTSMFNPSPDACIDSLFESTPRVDVLVTTTVVPLLVTAPTLPSLSIPIMSQVQQSPAPTPTTALSTSLQDHPYFGSLKMIYDLTYINNDDDDNQEDEDEQDDDNQDDNDDDQDLDNDSDDFVHPKLSTRDEEAKD</sequence>
<evidence type="ECO:0000256" key="1">
    <source>
        <dbReference type="SAM" id="MobiDB-lite"/>
    </source>
</evidence>
<proteinExistence type="predicted"/>
<feature type="compositionally biased region" description="Acidic residues" evidence="1">
    <location>
        <begin position="110"/>
        <end position="141"/>
    </location>
</feature>
<protein>
    <submittedName>
        <fullName evidence="2">Uncharacterized protein</fullName>
    </submittedName>
</protein>